<dbReference type="Pfam" id="PF00096">
    <property type="entry name" value="zf-C2H2"/>
    <property type="match status" value="10"/>
</dbReference>
<organism evidence="13 14">
    <name type="scientific">Microcaecilia unicolor</name>
    <dbReference type="NCBI Taxonomy" id="1415580"/>
    <lineage>
        <taxon>Eukaryota</taxon>
        <taxon>Metazoa</taxon>
        <taxon>Chordata</taxon>
        <taxon>Craniata</taxon>
        <taxon>Vertebrata</taxon>
        <taxon>Euteleostomi</taxon>
        <taxon>Amphibia</taxon>
        <taxon>Gymnophiona</taxon>
        <taxon>Siphonopidae</taxon>
        <taxon>Microcaecilia</taxon>
    </lineage>
</organism>
<evidence type="ECO:0000256" key="7">
    <source>
        <dbReference type="ARBA" id="ARBA00023163"/>
    </source>
</evidence>
<name>A0A6P7ZYX0_9AMPH</name>
<dbReference type="GeneID" id="115482481"/>
<dbReference type="OrthoDB" id="9411774at2759"/>
<dbReference type="Proteomes" id="UP000515156">
    <property type="component" value="Chromosome 1"/>
</dbReference>
<dbReference type="PROSITE" id="PS50805">
    <property type="entry name" value="KRAB"/>
    <property type="match status" value="1"/>
</dbReference>
<evidence type="ECO:0000256" key="6">
    <source>
        <dbReference type="ARBA" id="ARBA00023015"/>
    </source>
</evidence>
<dbReference type="GO" id="GO:0008270">
    <property type="term" value="F:zinc ion binding"/>
    <property type="evidence" value="ECO:0007669"/>
    <property type="project" value="UniProtKB-KW"/>
</dbReference>
<evidence type="ECO:0000313" key="13">
    <source>
        <dbReference type="Proteomes" id="UP000515156"/>
    </source>
</evidence>
<feature type="domain" description="C2H2-type" evidence="11">
    <location>
        <begin position="519"/>
        <end position="546"/>
    </location>
</feature>
<evidence type="ECO:0000256" key="5">
    <source>
        <dbReference type="ARBA" id="ARBA00022833"/>
    </source>
</evidence>
<evidence type="ECO:0000256" key="10">
    <source>
        <dbReference type="SAM" id="MobiDB-lite"/>
    </source>
</evidence>
<feature type="domain" description="C2H2-type" evidence="11">
    <location>
        <begin position="463"/>
        <end position="490"/>
    </location>
</feature>
<dbReference type="PANTHER" id="PTHR24394">
    <property type="entry name" value="ZINC FINGER PROTEIN"/>
    <property type="match status" value="1"/>
</dbReference>
<evidence type="ECO:0000256" key="9">
    <source>
        <dbReference type="PROSITE-ProRule" id="PRU00042"/>
    </source>
</evidence>
<feature type="compositionally biased region" description="Basic and acidic residues" evidence="10">
    <location>
        <begin position="180"/>
        <end position="200"/>
    </location>
</feature>
<comment type="subcellular location">
    <subcellularLocation>
        <location evidence="1">Nucleus</location>
    </subcellularLocation>
</comment>
<dbReference type="InterPro" id="IPR001909">
    <property type="entry name" value="KRAB"/>
</dbReference>
<dbReference type="GO" id="GO:0000981">
    <property type="term" value="F:DNA-binding transcription factor activity, RNA polymerase II-specific"/>
    <property type="evidence" value="ECO:0007669"/>
    <property type="project" value="TreeGrafter"/>
</dbReference>
<dbReference type="InterPro" id="IPR013087">
    <property type="entry name" value="Znf_C2H2_type"/>
</dbReference>
<dbReference type="FunFam" id="3.30.160.60:FF:002343">
    <property type="entry name" value="Zinc finger protein 33A"/>
    <property type="match status" value="4"/>
</dbReference>
<evidence type="ECO:0000259" key="12">
    <source>
        <dbReference type="PROSITE" id="PS50805"/>
    </source>
</evidence>
<dbReference type="FunFam" id="3.30.160.60:FF:000358">
    <property type="entry name" value="zinc finger protein 24"/>
    <property type="match status" value="4"/>
</dbReference>
<dbReference type="SUPFAM" id="SSF109640">
    <property type="entry name" value="KRAB domain (Kruppel-associated box)"/>
    <property type="match status" value="1"/>
</dbReference>
<dbReference type="SMART" id="SM00349">
    <property type="entry name" value="KRAB"/>
    <property type="match status" value="1"/>
</dbReference>
<feature type="compositionally biased region" description="Polar residues" evidence="10">
    <location>
        <begin position="212"/>
        <end position="229"/>
    </location>
</feature>
<dbReference type="FunFam" id="3.30.160.60:FF:000739">
    <property type="entry name" value="Zgc:171418 protein"/>
    <property type="match status" value="2"/>
</dbReference>
<dbReference type="CDD" id="cd07765">
    <property type="entry name" value="KRAB_A-box"/>
    <property type="match status" value="1"/>
</dbReference>
<keyword evidence="13" id="KW-1185">Reference proteome</keyword>
<evidence type="ECO:0000259" key="11">
    <source>
        <dbReference type="PROSITE" id="PS50157"/>
    </source>
</evidence>
<feature type="domain" description="C2H2-type" evidence="11">
    <location>
        <begin position="435"/>
        <end position="462"/>
    </location>
</feature>
<sequence length="587" mass="67874">MSARVSDQASITFKDVAAYFLEVEWDILGEWQKELYKRVIKEIHDILMSRGYSIVNPDVIFKIKKEDAKYFTQHFEWEGNENLNDPTKSLPVVTSVFSLSVKQEENLPFMDHPELETFEVTHPSVTSSHNVKPDILFQFEQEGFGTQPQESEERGNLTTTATCEELHQTADDGFGNKRMKGCDGEQKEECKEKDPSRDSPDPSADNVGGGSSVSLQENTPKGESSNVSKCSVHAKNFSQLYELRRHELISNSKKQVQQMNLKGAELFKYSVCDKSLTPKYDLSIHERIHTGEKQFKCSECGKSFNQKGYLRIHERIHTGEKPDKCSECGKSFNGKSHLRRHERIHTGEKQFKCSECGKSFNQKCYLRIHERIHTGEKPFKCSECGKSFSRKNNLRSHERIHTGENRFKCSECGKSFNQKCYLTIHERIHTGEKRFKCSECGKSFSRKNNLRSHERIHTGENRFKCSECGKSFNQKCYLTIHERIHTGEKPFKCSECGKSFSRKNNLRSHERIHTGENRFKCSECGKSFNQKSYLRIHERIHTGEKTFKCSECGKSFNRKSNFRNHQRIHTGEKSYRNVINVSTANLI</sequence>
<evidence type="ECO:0000256" key="4">
    <source>
        <dbReference type="ARBA" id="ARBA00022771"/>
    </source>
</evidence>
<reference evidence="14" key="1">
    <citation type="submission" date="2025-08" db="UniProtKB">
        <authorList>
            <consortium name="RefSeq"/>
        </authorList>
    </citation>
    <scope>IDENTIFICATION</scope>
</reference>
<feature type="domain" description="C2H2-type" evidence="11">
    <location>
        <begin position="323"/>
        <end position="350"/>
    </location>
</feature>
<dbReference type="Gene3D" id="3.30.160.60">
    <property type="entry name" value="Classic Zinc Finger"/>
    <property type="match status" value="11"/>
</dbReference>
<evidence type="ECO:0000256" key="2">
    <source>
        <dbReference type="ARBA" id="ARBA00022723"/>
    </source>
</evidence>
<proteinExistence type="predicted"/>
<dbReference type="GO" id="GO:0005634">
    <property type="term" value="C:nucleus"/>
    <property type="evidence" value="ECO:0007669"/>
    <property type="project" value="UniProtKB-SubCell"/>
</dbReference>
<feature type="domain" description="C2H2-type" evidence="11">
    <location>
        <begin position="491"/>
        <end position="518"/>
    </location>
</feature>
<keyword evidence="4 9" id="KW-0863">Zinc-finger</keyword>
<dbReference type="InterPro" id="IPR036236">
    <property type="entry name" value="Znf_C2H2_sf"/>
</dbReference>
<feature type="domain" description="KRAB" evidence="12">
    <location>
        <begin position="11"/>
        <end position="82"/>
    </location>
</feature>
<dbReference type="SMART" id="SM00355">
    <property type="entry name" value="ZnF_C2H2"/>
    <property type="match status" value="11"/>
</dbReference>
<dbReference type="AlphaFoldDB" id="A0A6P7ZYX0"/>
<accession>A0A6P7ZYX0</accession>
<dbReference type="SUPFAM" id="SSF57667">
    <property type="entry name" value="beta-beta-alpha zinc fingers"/>
    <property type="match status" value="6"/>
</dbReference>
<evidence type="ECO:0000313" key="14">
    <source>
        <dbReference type="RefSeq" id="XP_030078175.1"/>
    </source>
</evidence>
<protein>
    <submittedName>
        <fullName evidence="14">Zinc finger protein 260-like</fullName>
    </submittedName>
</protein>
<keyword evidence="3" id="KW-0677">Repeat</keyword>
<dbReference type="KEGG" id="muo:115482481"/>
<feature type="domain" description="C2H2-type" evidence="11">
    <location>
        <begin position="295"/>
        <end position="322"/>
    </location>
</feature>
<keyword evidence="7" id="KW-0804">Transcription</keyword>
<evidence type="ECO:0000256" key="1">
    <source>
        <dbReference type="ARBA" id="ARBA00004123"/>
    </source>
</evidence>
<dbReference type="Pfam" id="PF01352">
    <property type="entry name" value="KRAB"/>
    <property type="match status" value="1"/>
</dbReference>
<dbReference type="PROSITE" id="PS50157">
    <property type="entry name" value="ZINC_FINGER_C2H2_2"/>
    <property type="match status" value="11"/>
</dbReference>
<evidence type="ECO:0000256" key="8">
    <source>
        <dbReference type="ARBA" id="ARBA00023242"/>
    </source>
</evidence>
<keyword evidence="2" id="KW-0479">Metal-binding</keyword>
<dbReference type="InParanoid" id="A0A6P7ZYX0"/>
<gene>
    <name evidence="14" type="primary">LOC115482481</name>
</gene>
<dbReference type="PANTHER" id="PTHR24394:SF48">
    <property type="entry name" value="ZINC FINGER PROTEIN 771"/>
    <property type="match status" value="1"/>
</dbReference>
<dbReference type="GO" id="GO:0003677">
    <property type="term" value="F:DNA binding"/>
    <property type="evidence" value="ECO:0007669"/>
    <property type="project" value="UniProtKB-KW"/>
</dbReference>
<feature type="domain" description="C2H2-type" evidence="11">
    <location>
        <begin position="267"/>
        <end position="294"/>
    </location>
</feature>
<feature type="domain" description="C2H2-type" evidence="11">
    <location>
        <begin position="407"/>
        <end position="434"/>
    </location>
</feature>
<dbReference type="PROSITE" id="PS00028">
    <property type="entry name" value="ZINC_FINGER_C2H2_1"/>
    <property type="match status" value="10"/>
</dbReference>
<feature type="domain" description="C2H2-type" evidence="11">
    <location>
        <begin position="547"/>
        <end position="574"/>
    </location>
</feature>
<feature type="region of interest" description="Disordered" evidence="10">
    <location>
        <begin position="168"/>
        <end position="229"/>
    </location>
</feature>
<evidence type="ECO:0000256" key="3">
    <source>
        <dbReference type="ARBA" id="ARBA00022737"/>
    </source>
</evidence>
<keyword evidence="6" id="KW-0805">Transcription regulation</keyword>
<feature type="domain" description="C2H2-type" evidence="11">
    <location>
        <begin position="379"/>
        <end position="406"/>
    </location>
</feature>
<dbReference type="Gene3D" id="6.10.140.140">
    <property type="match status" value="1"/>
</dbReference>
<keyword evidence="5" id="KW-0862">Zinc</keyword>
<feature type="domain" description="C2H2-type" evidence="11">
    <location>
        <begin position="351"/>
        <end position="378"/>
    </location>
</feature>
<dbReference type="InterPro" id="IPR036051">
    <property type="entry name" value="KRAB_dom_sf"/>
</dbReference>
<dbReference type="RefSeq" id="XP_030078175.1">
    <property type="nucleotide sequence ID" value="XM_030222315.1"/>
</dbReference>
<keyword evidence="8" id="KW-0539">Nucleus</keyword>